<dbReference type="InterPro" id="IPR001810">
    <property type="entry name" value="F-box_dom"/>
</dbReference>
<evidence type="ECO:0000313" key="2">
    <source>
        <dbReference type="EMBL" id="KAK1696965.1"/>
    </source>
</evidence>
<gene>
    <name evidence="2" type="ORF">QYE76_013662</name>
</gene>
<dbReference type="Gene3D" id="1.20.1280.50">
    <property type="match status" value="1"/>
</dbReference>
<reference evidence="2" key="1">
    <citation type="submission" date="2023-07" db="EMBL/GenBank/DDBJ databases">
        <title>A chromosome-level genome assembly of Lolium multiflorum.</title>
        <authorList>
            <person name="Chen Y."/>
            <person name="Copetti D."/>
            <person name="Kolliker R."/>
            <person name="Studer B."/>
        </authorList>
    </citation>
    <scope>NUCLEOTIDE SEQUENCE</scope>
    <source>
        <strain evidence="2">02402/16</strain>
        <tissue evidence="2">Leaf</tissue>
    </source>
</reference>
<dbReference type="InterPro" id="IPR036047">
    <property type="entry name" value="F-box-like_dom_sf"/>
</dbReference>
<dbReference type="PANTHER" id="PTHR32133">
    <property type="entry name" value="OS07G0120400 PROTEIN"/>
    <property type="match status" value="1"/>
</dbReference>
<keyword evidence="3" id="KW-1185">Reference proteome</keyword>
<proteinExistence type="predicted"/>
<dbReference type="SUPFAM" id="SSF81383">
    <property type="entry name" value="F-box domain"/>
    <property type="match status" value="1"/>
</dbReference>
<organism evidence="2 3">
    <name type="scientific">Lolium multiflorum</name>
    <name type="common">Italian ryegrass</name>
    <name type="synonym">Lolium perenne subsp. multiflorum</name>
    <dbReference type="NCBI Taxonomy" id="4521"/>
    <lineage>
        <taxon>Eukaryota</taxon>
        <taxon>Viridiplantae</taxon>
        <taxon>Streptophyta</taxon>
        <taxon>Embryophyta</taxon>
        <taxon>Tracheophyta</taxon>
        <taxon>Spermatophyta</taxon>
        <taxon>Magnoliopsida</taxon>
        <taxon>Liliopsida</taxon>
        <taxon>Poales</taxon>
        <taxon>Poaceae</taxon>
        <taxon>BOP clade</taxon>
        <taxon>Pooideae</taxon>
        <taxon>Poodae</taxon>
        <taxon>Poeae</taxon>
        <taxon>Poeae Chloroplast Group 2 (Poeae type)</taxon>
        <taxon>Loliodinae</taxon>
        <taxon>Loliinae</taxon>
        <taxon>Lolium</taxon>
    </lineage>
</organism>
<evidence type="ECO:0000259" key="1">
    <source>
        <dbReference type="Pfam" id="PF00646"/>
    </source>
</evidence>
<sequence length="276" mass="30865">MTRRLPGTSPTAPASPLEVDDLLREILLRLPPQPSSLPRASAVCTRWRGLVTDPSFLRTFRVHHRKKPPLLGFIEHGYMGIEFTPILDPPDRIPPERFDLGPCSRGTEVLHCRHGLILLIDLAWKEVVVCDPIAREQRHVAIPPVLRRYHLNGVVLCSASDEQGNLHRSSPFKFKVVLVGMYKKDLMACVYSSEAGVWGDLITRTAPSDLFADRVPGIVIGNALYWLSFSDRIVEFDLDEHNLAVIEGPPITCDFHDGSSETRAAAVLIKLIVSIW</sequence>
<comment type="caution">
    <text evidence="2">The sequence shown here is derived from an EMBL/GenBank/DDBJ whole genome shotgun (WGS) entry which is preliminary data.</text>
</comment>
<protein>
    <recommendedName>
        <fullName evidence="1">F-box domain-containing protein</fullName>
    </recommendedName>
</protein>
<dbReference type="EMBL" id="JAUUTY010000001">
    <property type="protein sequence ID" value="KAK1696965.1"/>
    <property type="molecule type" value="Genomic_DNA"/>
</dbReference>
<name>A0AAD8X639_LOLMU</name>
<dbReference type="AlphaFoldDB" id="A0AAD8X639"/>
<accession>A0AAD8X639</accession>
<evidence type="ECO:0000313" key="3">
    <source>
        <dbReference type="Proteomes" id="UP001231189"/>
    </source>
</evidence>
<dbReference type="Proteomes" id="UP001231189">
    <property type="component" value="Unassembled WGS sequence"/>
</dbReference>
<dbReference type="PANTHER" id="PTHR32133:SF266">
    <property type="entry name" value="F-BOX DOMAIN-CONTAINING PROTEIN"/>
    <property type="match status" value="1"/>
</dbReference>
<feature type="domain" description="F-box" evidence="1">
    <location>
        <begin position="20"/>
        <end position="58"/>
    </location>
</feature>
<dbReference type="Pfam" id="PF00646">
    <property type="entry name" value="F-box"/>
    <property type="match status" value="1"/>
</dbReference>